<accession>A0A1I8MDX9</accession>
<dbReference type="GeneID" id="101894378"/>
<proteinExistence type="predicted"/>
<gene>
    <name evidence="2" type="primary">101894378</name>
    <name evidence="4" type="synonym">LOC101894378</name>
</gene>
<evidence type="ECO:0000313" key="3">
    <source>
        <dbReference type="Proteomes" id="UP001652621"/>
    </source>
</evidence>
<dbReference type="AlphaFoldDB" id="A0A1I8MDX9"/>
<reference evidence="2" key="1">
    <citation type="submission" date="2020-05" db="UniProtKB">
        <authorList>
            <consortium name="EnsemblMetazoa"/>
        </authorList>
    </citation>
    <scope>IDENTIFICATION</scope>
    <source>
        <strain evidence="2">Aabys</strain>
    </source>
</reference>
<organism evidence="2">
    <name type="scientific">Musca domestica</name>
    <name type="common">House fly</name>
    <dbReference type="NCBI Taxonomy" id="7370"/>
    <lineage>
        <taxon>Eukaryota</taxon>
        <taxon>Metazoa</taxon>
        <taxon>Ecdysozoa</taxon>
        <taxon>Arthropoda</taxon>
        <taxon>Hexapoda</taxon>
        <taxon>Insecta</taxon>
        <taxon>Pterygota</taxon>
        <taxon>Neoptera</taxon>
        <taxon>Endopterygota</taxon>
        <taxon>Diptera</taxon>
        <taxon>Brachycera</taxon>
        <taxon>Muscomorpha</taxon>
        <taxon>Muscoidea</taxon>
        <taxon>Muscidae</taxon>
        <taxon>Musca</taxon>
    </lineage>
</organism>
<evidence type="ECO:0000256" key="1">
    <source>
        <dbReference type="SAM" id="SignalP"/>
    </source>
</evidence>
<evidence type="ECO:0000313" key="4">
    <source>
        <dbReference type="RefSeq" id="XP_005181744.1"/>
    </source>
</evidence>
<keyword evidence="3" id="KW-1185">Reference proteome</keyword>
<dbReference type="KEGG" id="mde:101894378"/>
<dbReference type="VEuPathDB" id="VectorBase:MDOA003888"/>
<protein>
    <submittedName>
        <fullName evidence="4">Uncharacterized protein LOC101894378</fullName>
    </submittedName>
</protein>
<feature type="signal peptide" evidence="1">
    <location>
        <begin position="1"/>
        <end position="18"/>
    </location>
</feature>
<keyword evidence="1" id="KW-0732">Signal</keyword>
<dbReference type="RefSeq" id="XP_005181744.1">
    <property type="nucleotide sequence ID" value="XM_005181687.3"/>
</dbReference>
<dbReference type="EnsemblMetazoa" id="MDOA003888-RA">
    <property type="protein sequence ID" value="MDOA003888-PA"/>
    <property type="gene ID" value="MDOA003888"/>
</dbReference>
<dbReference type="OrthoDB" id="10416556at2759"/>
<evidence type="ECO:0000313" key="2">
    <source>
        <dbReference type="EnsemblMetazoa" id="MDOA003888-PA"/>
    </source>
</evidence>
<name>A0A1I8MDX9_MUSDO</name>
<sequence length="189" mass="22033">MSTISLLIVTLLSVQCIAAPAGTTPTTTDELVDYVLTNKYYYFDAKAPALEAELEEMLREIYSAKEQHANDPEKLKIYEAAQHFGEKYLEMFRRHKYQCGVKNVFHFMSPAVTRIILATENVDIAIHWHNHFKMFSDEMKNYEKRVEEIHDAIEEFAGGNRSVKKEYHDKYTAMVNNKCDLKVFMNEIH</sequence>
<feature type="chain" id="PRO_5044560213" evidence="1">
    <location>
        <begin position="19"/>
        <end position="189"/>
    </location>
</feature>
<dbReference type="Proteomes" id="UP001652621">
    <property type="component" value="Unplaced"/>
</dbReference>
<reference evidence="4" key="2">
    <citation type="submission" date="2025-04" db="UniProtKB">
        <authorList>
            <consortium name="RefSeq"/>
        </authorList>
    </citation>
    <scope>IDENTIFICATION</scope>
    <source>
        <strain evidence="4">Aabys</strain>
    </source>
</reference>
<dbReference type="VEuPathDB" id="VectorBase:MDOMA2_015758"/>